<evidence type="ECO:0000256" key="1">
    <source>
        <dbReference type="ARBA" id="ARBA00004651"/>
    </source>
</evidence>
<feature type="domain" description="Major facilitator superfamily (MFS) profile" evidence="6">
    <location>
        <begin position="1"/>
        <end position="380"/>
    </location>
</feature>
<dbReference type="Gene3D" id="1.20.1250.20">
    <property type="entry name" value="MFS general substrate transporter like domains"/>
    <property type="match status" value="2"/>
</dbReference>
<dbReference type="AlphaFoldDB" id="A0A839QHR5"/>
<evidence type="ECO:0000256" key="4">
    <source>
        <dbReference type="ARBA" id="ARBA00023136"/>
    </source>
</evidence>
<evidence type="ECO:0000313" key="7">
    <source>
        <dbReference type="EMBL" id="MBB2994045.1"/>
    </source>
</evidence>
<feature type="transmembrane region" description="Helical" evidence="5">
    <location>
        <begin position="329"/>
        <end position="350"/>
    </location>
</feature>
<dbReference type="PANTHER" id="PTHR23514:SF13">
    <property type="entry name" value="INNER MEMBRANE PROTEIN YBJJ"/>
    <property type="match status" value="1"/>
</dbReference>
<dbReference type="InterPro" id="IPR036259">
    <property type="entry name" value="MFS_trans_sf"/>
</dbReference>
<accession>A0A839QHR5</accession>
<keyword evidence="8" id="KW-1185">Reference proteome</keyword>
<reference evidence="7 8" key="1">
    <citation type="submission" date="2020-08" db="EMBL/GenBank/DDBJ databases">
        <title>Sequencing the genomes of 1000 actinobacteria strains.</title>
        <authorList>
            <person name="Klenk H.-P."/>
        </authorList>
    </citation>
    <scope>NUCLEOTIDE SEQUENCE [LARGE SCALE GENOMIC DNA]</scope>
    <source>
        <strain evidence="7 8">DSM 22826</strain>
    </source>
</reference>
<proteinExistence type="predicted"/>
<dbReference type="Pfam" id="PF07690">
    <property type="entry name" value="MFS_1"/>
    <property type="match status" value="1"/>
</dbReference>
<feature type="transmembrane region" description="Helical" evidence="5">
    <location>
        <begin position="271"/>
        <end position="289"/>
    </location>
</feature>
<organism evidence="7 8">
    <name type="scientific">Paeniglutamicibacter cryotolerans</name>
    <dbReference type="NCBI Taxonomy" id="670079"/>
    <lineage>
        <taxon>Bacteria</taxon>
        <taxon>Bacillati</taxon>
        <taxon>Actinomycetota</taxon>
        <taxon>Actinomycetes</taxon>
        <taxon>Micrococcales</taxon>
        <taxon>Micrococcaceae</taxon>
        <taxon>Paeniglutamicibacter</taxon>
    </lineage>
</organism>
<keyword evidence="3 5" id="KW-1133">Transmembrane helix</keyword>
<gene>
    <name evidence="7" type="ORF">E9229_000236</name>
</gene>
<dbReference type="Proteomes" id="UP000523000">
    <property type="component" value="Unassembled WGS sequence"/>
</dbReference>
<sequence length="396" mass="40378">MAWRNGVIAGYLASGLVISTLVSRLPAIRDGLGLSHGEVGLLLLCMSAGSFLSVSLSGLVVLRLGSKRTILAGATLTALAMALIGFFSSVVGSVALTGVALFLQGSGTACWNVASNVQGAAMERGLGRNIMPVLHGFFSVGTVVGAAIGVLFSWIHLPVAWHFVLLAAIVLILIHGGGRSYRPDTRHTGVGGNRSLLSAAWREPRTVLLGIMVLGMALAEGAAGDWVALALTDGYGTANSIGAVGYGIFVTAMTVARLLGGRVLARFGRVAVMRGSAVLALAGVVLFVYGHSVQMAMAALVLWGLGVALTFPVAMSAASDEPIRAAARVSVVSTIGYGAFLGGPPLLGLLADRVGLLNALLAICVLVVASFALAGATAARPAPSIMNTDKDQVPEQ</sequence>
<feature type="transmembrane region" description="Helical" evidence="5">
    <location>
        <begin position="40"/>
        <end position="62"/>
    </location>
</feature>
<evidence type="ECO:0000313" key="8">
    <source>
        <dbReference type="Proteomes" id="UP000523000"/>
    </source>
</evidence>
<dbReference type="GO" id="GO:0022857">
    <property type="term" value="F:transmembrane transporter activity"/>
    <property type="evidence" value="ECO:0007669"/>
    <property type="project" value="InterPro"/>
</dbReference>
<dbReference type="GO" id="GO:0005886">
    <property type="term" value="C:plasma membrane"/>
    <property type="evidence" value="ECO:0007669"/>
    <property type="project" value="UniProtKB-SubCell"/>
</dbReference>
<keyword evidence="4 5" id="KW-0472">Membrane</keyword>
<protein>
    <submittedName>
        <fullName evidence="7">Fucose permease</fullName>
    </submittedName>
</protein>
<dbReference type="InterPro" id="IPR051788">
    <property type="entry name" value="MFS_Transporter"/>
</dbReference>
<dbReference type="PROSITE" id="PS50850">
    <property type="entry name" value="MFS"/>
    <property type="match status" value="1"/>
</dbReference>
<feature type="transmembrane region" description="Helical" evidence="5">
    <location>
        <begin position="94"/>
        <end position="114"/>
    </location>
</feature>
<dbReference type="InterPro" id="IPR020846">
    <property type="entry name" value="MFS_dom"/>
</dbReference>
<comment type="caution">
    <text evidence="7">The sequence shown here is derived from an EMBL/GenBank/DDBJ whole genome shotgun (WGS) entry which is preliminary data.</text>
</comment>
<evidence type="ECO:0000256" key="2">
    <source>
        <dbReference type="ARBA" id="ARBA00022692"/>
    </source>
</evidence>
<feature type="transmembrane region" description="Helical" evidence="5">
    <location>
        <begin position="241"/>
        <end position="259"/>
    </location>
</feature>
<dbReference type="PANTHER" id="PTHR23514">
    <property type="entry name" value="BYPASS OF STOP CODON PROTEIN 6"/>
    <property type="match status" value="1"/>
</dbReference>
<feature type="transmembrane region" description="Helical" evidence="5">
    <location>
        <begin position="69"/>
        <end position="88"/>
    </location>
</feature>
<dbReference type="SUPFAM" id="SSF103473">
    <property type="entry name" value="MFS general substrate transporter"/>
    <property type="match status" value="1"/>
</dbReference>
<feature type="transmembrane region" description="Helical" evidence="5">
    <location>
        <begin position="356"/>
        <end position="376"/>
    </location>
</feature>
<dbReference type="CDD" id="cd17393">
    <property type="entry name" value="MFS_MosC_like"/>
    <property type="match status" value="1"/>
</dbReference>
<dbReference type="InterPro" id="IPR011701">
    <property type="entry name" value="MFS"/>
</dbReference>
<dbReference type="EMBL" id="JACHVS010000001">
    <property type="protein sequence ID" value="MBB2994045.1"/>
    <property type="molecule type" value="Genomic_DNA"/>
</dbReference>
<feature type="transmembrane region" description="Helical" evidence="5">
    <location>
        <begin position="207"/>
        <end position="229"/>
    </location>
</feature>
<evidence type="ECO:0000259" key="6">
    <source>
        <dbReference type="PROSITE" id="PS50850"/>
    </source>
</evidence>
<dbReference type="RefSeq" id="WP_246380300.1">
    <property type="nucleotide sequence ID" value="NZ_BAABGK010000024.1"/>
</dbReference>
<feature type="transmembrane region" description="Helical" evidence="5">
    <location>
        <begin position="295"/>
        <end position="317"/>
    </location>
</feature>
<feature type="transmembrane region" description="Helical" evidence="5">
    <location>
        <begin position="134"/>
        <end position="154"/>
    </location>
</feature>
<comment type="subcellular location">
    <subcellularLocation>
        <location evidence="1">Cell membrane</location>
        <topology evidence="1">Multi-pass membrane protein</topology>
    </subcellularLocation>
</comment>
<evidence type="ECO:0000256" key="5">
    <source>
        <dbReference type="SAM" id="Phobius"/>
    </source>
</evidence>
<evidence type="ECO:0000256" key="3">
    <source>
        <dbReference type="ARBA" id="ARBA00022989"/>
    </source>
</evidence>
<keyword evidence="2 5" id="KW-0812">Transmembrane</keyword>
<feature type="transmembrane region" description="Helical" evidence="5">
    <location>
        <begin position="160"/>
        <end position="178"/>
    </location>
</feature>
<name>A0A839QHR5_9MICC</name>